<sequence>MKKGFLLTKPAKKVEKLDLIPLVTIDDNSKSSLSDHFHDIITDFLSDLVDNNSPFFNSIQFSDSYDFDRSLDKYKDQQVPDSKLVEKVDCYPQISCFLTYLLNTFLLDEELMGILLMDSEIRQEIESYKVQYPDMEILENSTH</sequence>
<reference evidence="1 3" key="1">
    <citation type="submission" date="2017-11" db="EMBL/GenBank/DDBJ databases">
        <title>The genome of Rhizophagus clarus HR1 reveals common genetic basis of auxotrophy among arbuscular mycorrhizal fungi.</title>
        <authorList>
            <person name="Kobayashi Y."/>
        </authorList>
    </citation>
    <scope>NUCLEOTIDE SEQUENCE [LARGE SCALE GENOMIC DNA]</scope>
    <source>
        <strain evidence="1 3">HR1</strain>
    </source>
</reference>
<dbReference type="EMBL" id="BLAL01000182">
    <property type="protein sequence ID" value="GES88970.1"/>
    <property type="molecule type" value="Genomic_DNA"/>
</dbReference>
<evidence type="ECO:0000313" key="3">
    <source>
        <dbReference type="Proteomes" id="UP000247702"/>
    </source>
</evidence>
<keyword evidence="3" id="KW-1185">Reference proteome</keyword>
<evidence type="ECO:0000313" key="1">
    <source>
        <dbReference type="EMBL" id="GBC08618.1"/>
    </source>
</evidence>
<dbReference type="AlphaFoldDB" id="A0A2Z6RZS8"/>
<dbReference type="EMBL" id="BEXD01004233">
    <property type="protein sequence ID" value="GBC08618.1"/>
    <property type="molecule type" value="Genomic_DNA"/>
</dbReference>
<dbReference type="Proteomes" id="UP000615446">
    <property type="component" value="Unassembled WGS sequence"/>
</dbReference>
<gene>
    <name evidence="2" type="ORF">RCL2_001589300</name>
    <name evidence="1" type="ORF">RclHR1_08260005</name>
</gene>
<protein>
    <submittedName>
        <fullName evidence="1">Uncharacterized protein</fullName>
    </submittedName>
</protein>
<accession>A0A2Z6RZS8</accession>
<comment type="caution">
    <text evidence="1">The sequence shown here is derived from an EMBL/GenBank/DDBJ whole genome shotgun (WGS) entry which is preliminary data.</text>
</comment>
<dbReference type="Proteomes" id="UP000247702">
    <property type="component" value="Unassembled WGS sequence"/>
</dbReference>
<proteinExistence type="predicted"/>
<evidence type="ECO:0000313" key="2">
    <source>
        <dbReference type="EMBL" id="GES88970.1"/>
    </source>
</evidence>
<reference evidence="2" key="2">
    <citation type="submission" date="2019-10" db="EMBL/GenBank/DDBJ databases">
        <title>Conservation and host-specific expression of non-tandemly repeated heterogenous ribosome RNA gene in arbuscular mycorrhizal fungi.</title>
        <authorList>
            <person name="Maeda T."/>
            <person name="Kobayashi Y."/>
            <person name="Nakagawa T."/>
            <person name="Ezawa T."/>
            <person name="Yamaguchi K."/>
            <person name="Bino T."/>
            <person name="Nishimoto Y."/>
            <person name="Shigenobu S."/>
            <person name="Kawaguchi M."/>
        </authorList>
    </citation>
    <scope>NUCLEOTIDE SEQUENCE</scope>
    <source>
        <strain evidence="2">HR1</strain>
    </source>
</reference>
<organism evidence="1 3">
    <name type="scientific">Rhizophagus clarus</name>
    <dbReference type="NCBI Taxonomy" id="94130"/>
    <lineage>
        <taxon>Eukaryota</taxon>
        <taxon>Fungi</taxon>
        <taxon>Fungi incertae sedis</taxon>
        <taxon>Mucoromycota</taxon>
        <taxon>Glomeromycotina</taxon>
        <taxon>Glomeromycetes</taxon>
        <taxon>Glomerales</taxon>
        <taxon>Glomeraceae</taxon>
        <taxon>Rhizophagus</taxon>
    </lineage>
</organism>
<name>A0A2Z6RZS8_9GLOM</name>